<dbReference type="AlphaFoldDB" id="A0A6G1CNZ3"/>
<dbReference type="GO" id="GO:1990837">
    <property type="term" value="F:sequence-specific double-stranded DNA binding"/>
    <property type="evidence" value="ECO:0007669"/>
    <property type="project" value="TreeGrafter"/>
</dbReference>
<keyword evidence="3" id="KW-0862">Zinc</keyword>
<evidence type="ECO:0000256" key="2">
    <source>
        <dbReference type="ARBA" id="ARBA00022771"/>
    </source>
</evidence>
<dbReference type="GO" id="GO:0008270">
    <property type="term" value="F:zinc ion binding"/>
    <property type="evidence" value="ECO:0007669"/>
    <property type="project" value="UniProtKB-KW"/>
</dbReference>
<gene>
    <name evidence="5" type="ORF">E2562_006497</name>
</gene>
<dbReference type="OrthoDB" id="1900170at2759"/>
<sequence length="130" mass="14999">MLGELKAQCMYCGKKLSAKSNSGTKHLHDHLKGCPYLRSKFAPKDKNVTQASLRKDIMDTYMEEKKKALQYMAGTKSRVSIITDMWTSENQKRDATNVIKPETFWSCLQEIQEGMQDHPMGTRYPHGWRV</sequence>
<dbReference type="PANTHER" id="PTHR34396">
    <property type="entry name" value="OS03G0264950 PROTEIN-RELATED"/>
    <property type="match status" value="1"/>
</dbReference>
<keyword evidence="2" id="KW-0863">Zinc-finger</keyword>
<evidence type="ECO:0000313" key="6">
    <source>
        <dbReference type="Proteomes" id="UP000479710"/>
    </source>
</evidence>
<dbReference type="EMBL" id="SPHZ02000008">
    <property type="protein sequence ID" value="KAF0901886.1"/>
    <property type="molecule type" value="Genomic_DNA"/>
</dbReference>
<dbReference type="PANTHER" id="PTHR34396:SF25">
    <property type="entry name" value="BOUNDARY ELEMENT ASSOCIATED FACTOR"/>
    <property type="match status" value="1"/>
</dbReference>
<dbReference type="GO" id="GO:0006357">
    <property type="term" value="P:regulation of transcription by RNA polymerase II"/>
    <property type="evidence" value="ECO:0007669"/>
    <property type="project" value="TreeGrafter"/>
</dbReference>
<evidence type="ECO:0000313" key="5">
    <source>
        <dbReference type="EMBL" id="KAF0901886.1"/>
    </source>
</evidence>
<dbReference type="Proteomes" id="UP000479710">
    <property type="component" value="Unassembled WGS sequence"/>
</dbReference>
<feature type="domain" description="BED-type" evidence="4">
    <location>
        <begin position="4"/>
        <end position="32"/>
    </location>
</feature>
<organism evidence="5 6">
    <name type="scientific">Oryza meyeriana var. granulata</name>
    <dbReference type="NCBI Taxonomy" id="110450"/>
    <lineage>
        <taxon>Eukaryota</taxon>
        <taxon>Viridiplantae</taxon>
        <taxon>Streptophyta</taxon>
        <taxon>Embryophyta</taxon>
        <taxon>Tracheophyta</taxon>
        <taxon>Spermatophyta</taxon>
        <taxon>Magnoliopsida</taxon>
        <taxon>Liliopsida</taxon>
        <taxon>Poales</taxon>
        <taxon>Poaceae</taxon>
        <taxon>BOP clade</taxon>
        <taxon>Oryzoideae</taxon>
        <taxon>Oryzeae</taxon>
        <taxon>Oryzinae</taxon>
        <taxon>Oryza</taxon>
        <taxon>Oryza meyeriana</taxon>
    </lineage>
</organism>
<evidence type="ECO:0000259" key="4">
    <source>
        <dbReference type="Pfam" id="PF02892"/>
    </source>
</evidence>
<evidence type="ECO:0000256" key="1">
    <source>
        <dbReference type="ARBA" id="ARBA00022723"/>
    </source>
</evidence>
<dbReference type="InterPro" id="IPR003656">
    <property type="entry name" value="Znf_BED"/>
</dbReference>
<keyword evidence="6" id="KW-1185">Reference proteome</keyword>
<comment type="caution">
    <text evidence="5">The sequence shown here is derived from an EMBL/GenBank/DDBJ whole genome shotgun (WGS) entry which is preliminary data.</text>
</comment>
<dbReference type="Pfam" id="PF02892">
    <property type="entry name" value="zf-BED"/>
    <property type="match status" value="1"/>
</dbReference>
<protein>
    <recommendedName>
        <fullName evidence="4">BED-type domain-containing protein</fullName>
    </recommendedName>
</protein>
<evidence type="ECO:0000256" key="3">
    <source>
        <dbReference type="ARBA" id="ARBA00022833"/>
    </source>
</evidence>
<dbReference type="InterPro" id="IPR053031">
    <property type="entry name" value="Cuticle_assoc_protein"/>
</dbReference>
<keyword evidence="1" id="KW-0479">Metal-binding</keyword>
<name>A0A6G1CNZ3_9ORYZ</name>
<reference evidence="5 6" key="1">
    <citation type="submission" date="2019-11" db="EMBL/GenBank/DDBJ databases">
        <title>Whole genome sequence of Oryza granulata.</title>
        <authorList>
            <person name="Li W."/>
        </authorList>
    </citation>
    <scope>NUCLEOTIDE SEQUENCE [LARGE SCALE GENOMIC DNA]</scope>
    <source>
        <strain evidence="6">cv. Menghai</strain>
        <tissue evidence="5">Leaf</tissue>
    </source>
</reference>
<dbReference type="GO" id="GO:0005634">
    <property type="term" value="C:nucleus"/>
    <property type="evidence" value="ECO:0007669"/>
    <property type="project" value="TreeGrafter"/>
</dbReference>
<proteinExistence type="predicted"/>
<accession>A0A6G1CNZ3</accession>